<protein>
    <submittedName>
        <fullName evidence="10">Chemotaxis protein</fullName>
    </submittedName>
</protein>
<keyword evidence="6" id="KW-0812">Transmembrane</keyword>
<evidence type="ECO:0000256" key="3">
    <source>
        <dbReference type="ARBA" id="ARBA00023224"/>
    </source>
</evidence>
<dbReference type="RefSeq" id="WP_057743573.1">
    <property type="nucleotide sequence ID" value="NZ_LJYG01000030.1"/>
</dbReference>
<feature type="transmembrane region" description="Helical" evidence="6">
    <location>
        <begin position="12"/>
        <end position="36"/>
    </location>
</feature>
<evidence type="ECO:0000259" key="9">
    <source>
        <dbReference type="PROSITE" id="PS50885"/>
    </source>
</evidence>
<reference evidence="10 11" key="1">
    <citation type="submission" date="2015-09" db="EMBL/GenBank/DDBJ databases">
        <title>Draft Genome Sequence of Bradyrhizobium manausense Strain BR 3351T, a Novel Symbiotic Nitrogen-Fixing Alphaproteobacterium Isolated from Brazilian Amazon Rain Forest.</title>
        <authorList>
            <person name="De Araujo J.L."/>
            <person name="Zilli J.E."/>
        </authorList>
    </citation>
    <scope>NUCLEOTIDE SEQUENCE [LARGE SCALE GENOMIC DNA]</scope>
    <source>
        <strain evidence="10 11">BR3351</strain>
    </source>
</reference>
<feature type="transmembrane region" description="Helical" evidence="6">
    <location>
        <begin position="322"/>
        <end position="348"/>
    </location>
</feature>
<evidence type="ECO:0000313" key="11">
    <source>
        <dbReference type="Proteomes" id="UP000051936"/>
    </source>
</evidence>
<dbReference type="Pfam" id="PF00672">
    <property type="entry name" value="HAMP"/>
    <property type="match status" value="1"/>
</dbReference>
<evidence type="ECO:0000259" key="7">
    <source>
        <dbReference type="PROSITE" id="PS50111"/>
    </source>
</evidence>
<comment type="subcellular location">
    <subcellularLocation>
        <location evidence="1">Cell inner membrane</location>
        <topology evidence="1">Multi-pass membrane protein</topology>
    </subcellularLocation>
</comment>
<dbReference type="Pfam" id="PF00015">
    <property type="entry name" value="MCPsignal"/>
    <property type="match status" value="1"/>
</dbReference>
<dbReference type="STRING" id="989370.AOQ71_06970"/>
<dbReference type="PANTHER" id="PTHR32089">
    <property type="entry name" value="METHYL-ACCEPTING CHEMOTAXIS PROTEIN MCPB"/>
    <property type="match status" value="1"/>
</dbReference>
<proteinExistence type="inferred from homology"/>
<evidence type="ECO:0000256" key="2">
    <source>
        <dbReference type="ARBA" id="ARBA00022519"/>
    </source>
</evidence>
<dbReference type="PANTHER" id="PTHR32089:SF112">
    <property type="entry name" value="LYSOZYME-LIKE PROTEIN-RELATED"/>
    <property type="match status" value="1"/>
</dbReference>
<dbReference type="InterPro" id="IPR004089">
    <property type="entry name" value="MCPsignal_dom"/>
</dbReference>
<dbReference type="SUPFAM" id="SSF58104">
    <property type="entry name" value="Methyl-accepting chemotaxis protein (MCP) signaling domain"/>
    <property type="match status" value="1"/>
</dbReference>
<evidence type="ECO:0000256" key="6">
    <source>
        <dbReference type="SAM" id="Phobius"/>
    </source>
</evidence>
<feature type="domain" description="HAMP" evidence="9">
    <location>
        <begin position="350"/>
        <end position="403"/>
    </location>
</feature>
<keyword evidence="2" id="KW-1003">Cell membrane</keyword>
<evidence type="ECO:0000259" key="8">
    <source>
        <dbReference type="PROSITE" id="PS50192"/>
    </source>
</evidence>
<keyword evidence="3 5" id="KW-0807">Transducer</keyword>
<dbReference type="InterPro" id="IPR003660">
    <property type="entry name" value="HAMP_dom"/>
</dbReference>
<sequence>MALFGNPSIRSVLGAIIGVLGLFLVGQLASGLFGAIERNSAAQKVERYAGTDQQLFTALLGFRIERGTFLSALVAEEPANSAADDRIAANRQTSEAAYKSVLERLDGVSDSRLAGLLGKLVALHDALMPLRTKAEGLIHHPKAARDTKLADEFRKTAADYLDAILALTVDLENALKLTDPVVDHLLGVKQSAWAARNFGGLIAIRLEAAGAAAKPWTAQDIVGAVEDGGRAKQAWSQVQDAAGRADAPASLTDVIARSKAADAVAMVERQQGLIKALSNNQTIDIKGVELAKLNTAILNFYVEAGQAALAEMVARAGQQKTAAIWSLAFNGAMMLVALAITVFGFILVRSRVSTPIRKLTQAMQKLAERDYEIELAGIERGDEIGEMSRAVSVFRENMITGDRLGEEKAAEQAKKERRQLAIDRLIEQFEKTVTESLHTLASASGELNATAQSMSSTAEQGSSQAASVASLSGDASSNVQTVAAATEELSASISEISRQVAESSSIAGAAASEAERTNTEVQALADAAQRIGDVVALITGIAEQTNLLALNATIEAARAGEAGRGFAVVASEVKNLATQTAKATEEITGQVAAIQGATKLSVTAIQSIGTTIQRVNEIAAAIAAAVEEQGAATREIARNVQQASQGTNEVSRHISGVSQAAGQTGAAAGEVLDSAKMLARLSDDLKRDVDRFVGDLRAA</sequence>
<dbReference type="InterPro" id="IPR000727">
    <property type="entry name" value="T_SNARE_dom"/>
</dbReference>
<keyword evidence="11" id="KW-1185">Reference proteome</keyword>
<dbReference type="EMBL" id="LJYG01000030">
    <property type="protein sequence ID" value="KRQ15979.1"/>
    <property type="molecule type" value="Genomic_DNA"/>
</dbReference>
<gene>
    <name evidence="10" type="ORF">AOQ71_06970</name>
</gene>
<organism evidence="10 11">
    <name type="scientific">Bradyrhizobium manausense</name>
    <dbReference type="NCBI Taxonomy" id="989370"/>
    <lineage>
        <taxon>Bacteria</taxon>
        <taxon>Pseudomonadati</taxon>
        <taxon>Pseudomonadota</taxon>
        <taxon>Alphaproteobacteria</taxon>
        <taxon>Hyphomicrobiales</taxon>
        <taxon>Nitrobacteraceae</taxon>
        <taxon>Bradyrhizobium</taxon>
    </lineage>
</organism>
<evidence type="ECO:0000256" key="4">
    <source>
        <dbReference type="ARBA" id="ARBA00029447"/>
    </source>
</evidence>
<dbReference type="GO" id="GO:0005886">
    <property type="term" value="C:plasma membrane"/>
    <property type="evidence" value="ECO:0007669"/>
    <property type="project" value="UniProtKB-SubCell"/>
</dbReference>
<dbReference type="Proteomes" id="UP000051936">
    <property type="component" value="Unassembled WGS sequence"/>
</dbReference>
<dbReference type="AlphaFoldDB" id="A0A0R3E1E2"/>
<dbReference type="Gene3D" id="6.10.340.10">
    <property type="match status" value="1"/>
</dbReference>
<evidence type="ECO:0000256" key="5">
    <source>
        <dbReference type="PROSITE-ProRule" id="PRU00284"/>
    </source>
</evidence>
<name>A0A0R3E1E2_9BRAD</name>
<dbReference type="OrthoDB" id="3289104at2"/>
<dbReference type="PROSITE" id="PS50885">
    <property type="entry name" value="HAMP"/>
    <property type="match status" value="1"/>
</dbReference>
<keyword evidence="6" id="KW-0472">Membrane</keyword>
<keyword evidence="6" id="KW-1133">Transmembrane helix</keyword>
<evidence type="ECO:0000256" key="1">
    <source>
        <dbReference type="ARBA" id="ARBA00004429"/>
    </source>
</evidence>
<evidence type="ECO:0000313" key="10">
    <source>
        <dbReference type="EMBL" id="KRQ15979.1"/>
    </source>
</evidence>
<dbReference type="PROSITE" id="PS50192">
    <property type="entry name" value="T_SNARE"/>
    <property type="match status" value="1"/>
</dbReference>
<feature type="domain" description="T-SNARE coiled-coil homology" evidence="8">
    <location>
        <begin position="605"/>
        <end position="657"/>
    </location>
</feature>
<dbReference type="CDD" id="cd06225">
    <property type="entry name" value="HAMP"/>
    <property type="match status" value="1"/>
</dbReference>
<feature type="domain" description="Methyl-accepting transducer" evidence="7">
    <location>
        <begin position="443"/>
        <end position="679"/>
    </location>
</feature>
<dbReference type="PROSITE" id="PS50111">
    <property type="entry name" value="CHEMOTAXIS_TRANSDUC_2"/>
    <property type="match status" value="1"/>
</dbReference>
<accession>A0A0R3E1E2</accession>
<keyword evidence="2" id="KW-0997">Cell inner membrane</keyword>
<dbReference type="Gene3D" id="1.10.287.950">
    <property type="entry name" value="Methyl-accepting chemotaxis protein"/>
    <property type="match status" value="1"/>
</dbReference>
<comment type="similarity">
    <text evidence="4">Belongs to the methyl-accepting chemotaxis (MCP) protein family.</text>
</comment>
<dbReference type="SMART" id="SM00304">
    <property type="entry name" value="HAMP"/>
    <property type="match status" value="1"/>
</dbReference>
<comment type="caution">
    <text evidence="10">The sequence shown here is derived from an EMBL/GenBank/DDBJ whole genome shotgun (WGS) entry which is preliminary data.</text>
</comment>
<dbReference type="GO" id="GO:0007165">
    <property type="term" value="P:signal transduction"/>
    <property type="evidence" value="ECO:0007669"/>
    <property type="project" value="UniProtKB-KW"/>
</dbReference>
<dbReference type="SMART" id="SM00283">
    <property type="entry name" value="MA"/>
    <property type="match status" value="1"/>
</dbReference>